<evidence type="ECO:0000313" key="9">
    <source>
        <dbReference type="EMBL" id="AGY92056.1"/>
    </source>
</evidence>
<dbReference type="Proteomes" id="UP000017640">
    <property type="component" value="Chromosome"/>
</dbReference>
<name>U5T435_9GAMM</name>
<dbReference type="PATRIC" id="fig|1335757.3.peg.1053"/>
<dbReference type="InterPro" id="IPR000515">
    <property type="entry name" value="MetI-like"/>
</dbReference>
<evidence type="ECO:0000256" key="4">
    <source>
        <dbReference type="ARBA" id="ARBA00022692"/>
    </source>
</evidence>
<dbReference type="KEGG" id="spiu:SPICUR_05405"/>
<sequence>MPSRGWRQIRLPTLIVLSYALSNVDMALILGPANPPVLAVMVLRLYTAPALSSLLTAGAGALLQAGLVVTAFAGVWLLERLIALAGRLWLRQGKRDRLTAPLLSTGRIGTRLIFALGGMAVTALLIWSITWRWPWPQPWPEQLSLSAWQQSGSGWMGPFGHSLLFASITTAAALVLAIAWLETEHRERSSTLAGIVYLPLLLPQIGFLPGLQFGFLQLGIDASVLAVSWAHLLFVFPYVLLVLAGPWRGFDPMLTRQAASLGAGPLRRLLRVKLPILLGPVLAALAIGVAVSIAQYLPTLIMGAGRISTLTTEAVSLASGADRRITAVYAILQAGIPVLVYAIAIITPIIRARNRAFLRE</sequence>
<feature type="transmembrane region" description="Helical" evidence="7">
    <location>
        <begin position="163"/>
        <end position="183"/>
    </location>
</feature>
<dbReference type="CDD" id="cd06261">
    <property type="entry name" value="TM_PBP2"/>
    <property type="match status" value="1"/>
</dbReference>
<dbReference type="OrthoDB" id="7852521at2"/>
<feature type="transmembrane region" description="Helical" evidence="7">
    <location>
        <begin position="63"/>
        <end position="90"/>
    </location>
</feature>
<evidence type="ECO:0000256" key="1">
    <source>
        <dbReference type="ARBA" id="ARBA00004651"/>
    </source>
</evidence>
<accession>U5T435</accession>
<dbReference type="RefSeq" id="WP_023366834.1">
    <property type="nucleotide sequence ID" value="NC_022664.1"/>
</dbReference>
<dbReference type="STRING" id="1335757.SPICUR_05405"/>
<protein>
    <recommendedName>
        <fullName evidence="8">ABC transmembrane type-1 domain-containing protein</fullName>
    </recommendedName>
</protein>
<evidence type="ECO:0000259" key="8">
    <source>
        <dbReference type="PROSITE" id="PS50928"/>
    </source>
</evidence>
<dbReference type="HOGENOM" id="CLU_026097_1_0_6"/>
<organism evidence="9 10">
    <name type="scientific">Spiribacter curvatus</name>
    <dbReference type="NCBI Taxonomy" id="1335757"/>
    <lineage>
        <taxon>Bacteria</taxon>
        <taxon>Pseudomonadati</taxon>
        <taxon>Pseudomonadota</taxon>
        <taxon>Gammaproteobacteria</taxon>
        <taxon>Chromatiales</taxon>
        <taxon>Ectothiorhodospiraceae</taxon>
        <taxon>Spiribacter</taxon>
    </lineage>
</organism>
<keyword evidence="2" id="KW-0813">Transport</keyword>
<evidence type="ECO:0000256" key="3">
    <source>
        <dbReference type="ARBA" id="ARBA00022475"/>
    </source>
</evidence>
<evidence type="ECO:0000256" key="6">
    <source>
        <dbReference type="ARBA" id="ARBA00023136"/>
    </source>
</evidence>
<reference evidence="9 10" key="1">
    <citation type="journal article" date="2013" name="BMC Genomics">
        <title>Genomes of "Spiribacter", a streamlined, successful halophilic bacterium.</title>
        <authorList>
            <person name="Lopez-Perez M."/>
            <person name="Ghai R."/>
            <person name="Leon M.J."/>
            <person name="Rodriguez-Olmos A."/>
            <person name="Copa-Patino J.L."/>
            <person name="Soliveri J."/>
            <person name="Sanchez-Porro C."/>
            <person name="Ventosa A."/>
            <person name="Rodriguez-Valera F."/>
        </authorList>
    </citation>
    <scope>NUCLEOTIDE SEQUENCE [LARGE SCALE GENOMIC DNA]</scope>
    <source>
        <strain evidence="9 10">UAH-SP71</strain>
    </source>
</reference>
<evidence type="ECO:0000256" key="5">
    <source>
        <dbReference type="ARBA" id="ARBA00022989"/>
    </source>
</evidence>
<evidence type="ECO:0000313" key="10">
    <source>
        <dbReference type="Proteomes" id="UP000017640"/>
    </source>
</evidence>
<gene>
    <name evidence="9" type="ORF">SPICUR_05405</name>
</gene>
<feature type="transmembrane region" description="Helical" evidence="7">
    <location>
        <begin position="327"/>
        <end position="350"/>
    </location>
</feature>
<feature type="transmembrane region" description="Helical" evidence="7">
    <location>
        <begin position="276"/>
        <end position="297"/>
    </location>
</feature>
<keyword evidence="6 7" id="KW-0472">Membrane</keyword>
<proteinExistence type="predicted"/>
<dbReference type="InterPro" id="IPR035906">
    <property type="entry name" value="MetI-like_sf"/>
</dbReference>
<dbReference type="GO" id="GO:0055085">
    <property type="term" value="P:transmembrane transport"/>
    <property type="evidence" value="ECO:0007669"/>
    <property type="project" value="InterPro"/>
</dbReference>
<dbReference type="AlphaFoldDB" id="U5T435"/>
<keyword evidence="10" id="KW-1185">Reference proteome</keyword>
<dbReference type="EMBL" id="CP005990">
    <property type="protein sequence ID" value="AGY92056.1"/>
    <property type="molecule type" value="Genomic_DNA"/>
</dbReference>
<dbReference type="SUPFAM" id="SSF161098">
    <property type="entry name" value="MetI-like"/>
    <property type="match status" value="1"/>
</dbReference>
<dbReference type="GO" id="GO:0005886">
    <property type="term" value="C:plasma membrane"/>
    <property type="evidence" value="ECO:0007669"/>
    <property type="project" value="UniProtKB-SubCell"/>
</dbReference>
<dbReference type="PANTHER" id="PTHR30183">
    <property type="entry name" value="MOLYBDENUM TRANSPORT SYSTEM PERMEASE PROTEIN MODB"/>
    <property type="match status" value="1"/>
</dbReference>
<evidence type="ECO:0000256" key="7">
    <source>
        <dbReference type="SAM" id="Phobius"/>
    </source>
</evidence>
<evidence type="ECO:0000256" key="2">
    <source>
        <dbReference type="ARBA" id="ARBA00022448"/>
    </source>
</evidence>
<feature type="transmembrane region" description="Helical" evidence="7">
    <location>
        <begin position="111"/>
        <end position="130"/>
    </location>
</feature>
<feature type="domain" description="ABC transmembrane type-1" evidence="8">
    <location>
        <begin position="159"/>
        <end position="350"/>
    </location>
</feature>
<feature type="transmembrane region" description="Helical" evidence="7">
    <location>
        <begin position="195"/>
        <end position="220"/>
    </location>
</feature>
<dbReference type="PANTHER" id="PTHR30183:SF6">
    <property type="entry name" value="INNER MEMBRANE ABC TRANSPORTER PERMEASE PROTEIN YNJC"/>
    <property type="match status" value="1"/>
</dbReference>
<dbReference type="PROSITE" id="PS50928">
    <property type="entry name" value="ABC_TM1"/>
    <property type="match status" value="1"/>
</dbReference>
<keyword evidence="5 7" id="KW-1133">Transmembrane helix</keyword>
<dbReference type="eggNOG" id="COG4135">
    <property type="taxonomic scope" value="Bacteria"/>
</dbReference>
<comment type="subcellular location">
    <subcellularLocation>
        <location evidence="1">Cell membrane</location>
        <topology evidence="1">Multi-pass membrane protein</topology>
    </subcellularLocation>
</comment>
<keyword evidence="3" id="KW-1003">Cell membrane</keyword>
<dbReference type="Gene3D" id="1.10.3720.10">
    <property type="entry name" value="MetI-like"/>
    <property type="match status" value="1"/>
</dbReference>
<feature type="transmembrane region" description="Helical" evidence="7">
    <location>
        <begin position="226"/>
        <end position="247"/>
    </location>
</feature>
<keyword evidence="4 7" id="KW-0812">Transmembrane</keyword>